<accession>A0ACC2PD75</accession>
<reference evidence="1" key="1">
    <citation type="submission" date="2023-04" db="EMBL/GenBank/DDBJ databases">
        <title>A chromosome-level genome assembly of the parasitoid wasp Eretmocerus hayati.</title>
        <authorList>
            <person name="Zhong Y."/>
            <person name="Liu S."/>
            <person name="Liu Y."/>
        </authorList>
    </citation>
    <scope>NUCLEOTIDE SEQUENCE</scope>
    <source>
        <strain evidence="1">ZJU_SS_LIU_2023</strain>
    </source>
</reference>
<keyword evidence="2" id="KW-1185">Reference proteome</keyword>
<protein>
    <submittedName>
        <fullName evidence="1">Uncharacterized protein</fullName>
    </submittedName>
</protein>
<organism evidence="1 2">
    <name type="scientific">Eretmocerus hayati</name>
    <dbReference type="NCBI Taxonomy" id="131215"/>
    <lineage>
        <taxon>Eukaryota</taxon>
        <taxon>Metazoa</taxon>
        <taxon>Ecdysozoa</taxon>
        <taxon>Arthropoda</taxon>
        <taxon>Hexapoda</taxon>
        <taxon>Insecta</taxon>
        <taxon>Pterygota</taxon>
        <taxon>Neoptera</taxon>
        <taxon>Endopterygota</taxon>
        <taxon>Hymenoptera</taxon>
        <taxon>Apocrita</taxon>
        <taxon>Proctotrupomorpha</taxon>
        <taxon>Chalcidoidea</taxon>
        <taxon>Aphelinidae</taxon>
        <taxon>Aphelininae</taxon>
        <taxon>Eretmocerus</taxon>
    </lineage>
</organism>
<name>A0ACC2PD75_9HYME</name>
<dbReference type="EMBL" id="CM056742">
    <property type="protein sequence ID" value="KAJ8679725.1"/>
    <property type="molecule type" value="Genomic_DNA"/>
</dbReference>
<dbReference type="Proteomes" id="UP001239111">
    <property type="component" value="Chromosome 2"/>
</dbReference>
<comment type="caution">
    <text evidence="1">The sequence shown here is derived from an EMBL/GenBank/DDBJ whole genome shotgun (WGS) entry which is preliminary data.</text>
</comment>
<evidence type="ECO:0000313" key="1">
    <source>
        <dbReference type="EMBL" id="KAJ8679725.1"/>
    </source>
</evidence>
<evidence type="ECO:0000313" key="2">
    <source>
        <dbReference type="Proteomes" id="UP001239111"/>
    </source>
</evidence>
<sequence length="165" mass="19391">MGGKNFYCEYCDRSFKDVAEARKKHLSSLQHAKNKNWYYQSLKDPEQILAEESQKKPCMKFINQGNCPWDILCRYSHYTPAQMQELQNMVAAKAQKSSNLDLPDPQQVFQEFLKDIIDPEEIVRANINPWPLPPELAQYPNLPPSLQPITYDKFVDFEFTEWGQR</sequence>
<proteinExistence type="predicted"/>
<gene>
    <name evidence="1" type="ORF">QAD02_015512</name>
</gene>